<dbReference type="EC" id="2.3.1.-" evidence="4"/>
<dbReference type="Pfam" id="PF00583">
    <property type="entry name" value="Acetyltransf_1"/>
    <property type="match status" value="1"/>
</dbReference>
<keyword evidence="1 4" id="KW-0808">Transferase</keyword>
<dbReference type="CDD" id="cd04301">
    <property type="entry name" value="NAT_SF"/>
    <property type="match status" value="1"/>
</dbReference>
<dbReference type="PROSITE" id="PS51186">
    <property type="entry name" value="GNAT"/>
    <property type="match status" value="1"/>
</dbReference>
<reference evidence="5" key="1">
    <citation type="journal article" date="2019" name="Int. J. Syst. Evol. Microbiol.">
        <title>The Global Catalogue of Microorganisms (GCM) 10K type strain sequencing project: providing services to taxonomists for standard genome sequencing and annotation.</title>
        <authorList>
            <consortium name="The Broad Institute Genomics Platform"/>
            <consortium name="The Broad Institute Genome Sequencing Center for Infectious Disease"/>
            <person name="Wu L."/>
            <person name="Ma J."/>
        </authorList>
    </citation>
    <scope>NUCLEOTIDE SEQUENCE [LARGE SCALE GENOMIC DNA]</scope>
    <source>
        <strain evidence="5">CCTCC AB 2013263</strain>
    </source>
</reference>
<dbReference type="InterPro" id="IPR050832">
    <property type="entry name" value="Bact_Acetyltransf"/>
</dbReference>
<dbReference type="PANTHER" id="PTHR43877">
    <property type="entry name" value="AMINOALKYLPHOSPHONATE N-ACETYLTRANSFERASE-RELATED-RELATED"/>
    <property type="match status" value="1"/>
</dbReference>
<dbReference type="GO" id="GO:0016746">
    <property type="term" value="F:acyltransferase activity"/>
    <property type="evidence" value="ECO:0007669"/>
    <property type="project" value="UniProtKB-KW"/>
</dbReference>
<protein>
    <submittedName>
        <fullName evidence="4">GNAT family N-acetyltransferase</fullName>
        <ecNumber evidence="4">2.3.1.-</ecNumber>
    </submittedName>
</protein>
<name>A0ABV8A881_9DEIO</name>
<comment type="caution">
    <text evidence="4">The sequence shown here is derived from an EMBL/GenBank/DDBJ whole genome shotgun (WGS) entry which is preliminary data.</text>
</comment>
<evidence type="ECO:0000259" key="3">
    <source>
        <dbReference type="PROSITE" id="PS51186"/>
    </source>
</evidence>
<dbReference type="PANTHER" id="PTHR43877:SF1">
    <property type="entry name" value="ACETYLTRANSFERASE"/>
    <property type="match status" value="1"/>
</dbReference>
<sequence>MHDHSKTPANTSAALRSFQNADASAVARLVTDSVRGHWVYPPERFRESTDPHRRRLVAEVNGEVVATAHLSPFGHAAPDALRLDLAGDGTLFTPLFLALLADLPAGFTRLLGITREDFAGQMAFFHAAGFRNAWQSWGAHLDLSTFDFGRFRALEEKLFLAGYEAQPWDVNAPEAEWNALYQLHQQGERDAPRNPTTTPDHFELPDFQRMIRREESVFIVRYRGEPVALTRLTLGDRQGNGREVESELTVTHPAHRGRGLATLVKAHALAWAQNSSYTHAGTGGTVLNLPMLRVNTHLGYVTEQMWVTWERRLMDRP</sequence>
<dbReference type="Proteomes" id="UP001595748">
    <property type="component" value="Unassembled WGS sequence"/>
</dbReference>
<keyword evidence="5" id="KW-1185">Reference proteome</keyword>
<dbReference type="RefSeq" id="WP_380079322.1">
    <property type="nucleotide sequence ID" value="NZ_JBHRZF010000167.1"/>
</dbReference>
<proteinExistence type="predicted"/>
<dbReference type="SUPFAM" id="SSF55729">
    <property type="entry name" value="Acyl-CoA N-acyltransferases (Nat)"/>
    <property type="match status" value="2"/>
</dbReference>
<evidence type="ECO:0000313" key="5">
    <source>
        <dbReference type="Proteomes" id="UP001595748"/>
    </source>
</evidence>
<evidence type="ECO:0000256" key="2">
    <source>
        <dbReference type="ARBA" id="ARBA00023315"/>
    </source>
</evidence>
<evidence type="ECO:0000256" key="1">
    <source>
        <dbReference type="ARBA" id="ARBA00022679"/>
    </source>
</evidence>
<organism evidence="4 5">
    <name type="scientific">Deinococcus antarcticus</name>
    <dbReference type="NCBI Taxonomy" id="1298767"/>
    <lineage>
        <taxon>Bacteria</taxon>
        <taxon>Thermotogati</taxon>
        <taxon>Deinococcota</taxon>
        <taxon>Deinococci</taxon>
        <taxon>Deinococcales</taxon>
        <taxon>Deinococcaceae</taxon>
        <taxon>Deinococcus</taxon>
    </lineage>
</organism>
<gene>
    <name evidence="4" type="ORF">ACFOPQ_14305</name>
</gene>
<evidence type="ECO:0000313" key="4">
    <source>
        <dbReference type="EMBL" id="MFC3861937.1"/>
    </source>
</evidence>
<dbReference type="InterPro" id="IPR000182">
    <property type="entry name" value="GNAT_dom"/>
</dbReference>
<accession>A0ABV8A881</accession>
<dbReference type="Gene3D" id="3.40.630.30">
    <property type="match status" value="1"/>
</dbReference>
<keyword evidence="2 4" id="KW-0012">Acyltransferase</keyword>
<dbReference type="EMBL" id="JBHRZF010000167">
    <property type="protein sequence ID" value="MFC3861937.1"/>
    <property type="molecule type" value="Genomic_DNA"/>
</dbReference>
<dbReference type="InterPro" id="IPR016181">
    <property type="entry name" value="Acyl_CoA_acyltransferase"/>
</dbReference>
<feature type="domain" description="N-acetyltransferase" evidence="3">
    <location>
        <begin position="170"/>
        <end position="317"/>
    </location>
</feature>